<proteinExistence type="predicted"/>
<gene>
    <name evidence="1" type="ORF">BDD14_0462</name>
</gene>
<sequence length="149" mass="16137">MRLNRLPLSFPALALALLITGCKPTVSHDEVARVWSPNGQVAAILYEENGGATTSFGYEVELGSKDGSEQKLVAHLYGAQRNEGAYGANLRWENNSTLIIECLKTKTPATIGGPVNFNGQRVEVILRTGIEDKEAHAGGMKFNLRRTAP</sequence>
<dbReference type="PROSITE" id="PS51257">
    <property type="entry name" value="PROKAR_LIPOPROTEIN"/>
    <property type="match status" value="1"/>
</dbReference>
<keyword evidence="2" id="KW-1185">Reference proteome</keyword>
<dbReference type="RefSeq" id="WP_130417387.1">
    <property type="nucleotide sequence ID" value="NZ_SHKW01000001.1"/>
</dbReference>
<evidence type="ECO:0000313" key="1">
    <source>
        <dbReference type="EMBL" id="RZU39127.1"/>
    </source>
</evidence>
<dbReference type="Proteomes" id="UP000292958">
    <property type="component" value="Unassembled WGS sequence"/>
</dbReference>
<evidence type="ECO:0000313" key="2">
    <source>
        <dbReference type="Proteomes" id="UP000292958"/>
    </source>
</evidence>
<reference evidence="1 2" key="1">
    <citation type="submission" date="2019-02" db="EMBL/GenBank/DDBJ databases">
        <title>Genomic Encyclopedia of Archaeal and Bacterial Type Strains, Phase II (KMG-II): from individual species to whole genera.</title>
        <authorList>
            <person name="Goeker M."/>
        </authorList>
    </citation>
    <scope>NUCLEOTIDE SEQUENCE [LARGE SCALE GENOMIC DNA]</scope>
    <source>
        <strain evidence="1 2">DSM 18101</strain>
    </source>
</reference>
<dbReference type="OrthoDB" id="123089at2"/>
<name>A0A4Q7YNC6_9BACT</name>
<evidence type="ECO:0008006" key="3">
    <source>
        <dbReference type="Google" id="ProtNLM"/>
    </source>
</evidence>
<accession>A0A4Q7YNC6</accession>
<protein>
    <recommendedName>
        <fullName evidence="3">Lipoprotein</fullName>
    </recommendedName>
</protein>
<dbReference type="AlphaFoldDB" id="A0A4Q7YNC6"/>
<dbReference type="EMBL" id="SHKW01000001">
    <property type="protein sequence ID" value="RZU39127.1"/>
    <property type="molecule type" value="Genomic_DNA"/>
</dbReference>
<organism evidence="1 2">
    <name type="scientific">Edaphobacter modestus</name>
    <dbReference type="NCBI Taxonomy" id="388466"/>
    <lineage>
        <taxon>Bacteria</taxon>
        <taxon>Pseudomonadati</taxon>
        <taxon>Acidobacteriota</taxon>
        <taxon>Terriglobia</taxon>
        <taxon>Terriglobales</taxon>
        <taxon>Acidobacteriaceae</taxon>
        <taxon>Edaphobacter</taxon>
    </lineage>
</organism>
<comment type="caution">
    <text evidence="1">The sequence shown here is derived from an EMBL/GenBank/DDBJ whole genome shotgun (WGS) entry which is preliminary data.</text>
</comment>